<dbReference type="GeneID" id="19188747"/>
<proteinExistence type="predicted"/>
<dbReference type="PANTHER" id="PTHR43730">
    <property type="entry name" value="BETA-MANNOSIDASE"/>
    <property type="match status" value="1"/>
</dbReference>
<dbReference type="InterPro" id="IPR006102">
    <property type="entry name" value="Ig-like_GH2"/>
</dbReference>
<dbReference type="OrthoDB" id="2866996at2759"/>
<dbReference type="InterPro" id="IPR008979">
    <property type="entry name" value="Galactose-bd-like_sf"/>
</dbReference>
<reference evidence="7 8" key="1">
    <citation type="submission" date="2013-03" db="EMBL/GenBank/DDBJ databases">
        <title>The Genome Sequence of Cladophialophora psammophila CBS 110553.</title>
        <authorList>
            <consortium name="The Broad Institute Genomics Platform"/>
            <person name="Cuomo C."/>
            <person name="de Hoog S."/>
            <person name="Gorbushina A."/>
            <person name="Walker B."/>
            <person name="Young S.K."/>
            <person name="Zeng Q."/>
            <person name="Gargeya S."/>
            <person name="Fitzgerald M."/>
            <person name="Haas B."/>
            <person name="Abouelleil A."/>
            <person name="Allen A.W."/>
            <person name="Alvarado L."/>
            <person name="Arachchi H.M."/>
            <person name="Berlin A.M."/>
            <person name="Chapman S.B."/>
            <person name="Gainer-Dewar J."/>
            <person name="Goldberg J."/>
            <person name="Griggs A."/>
            <person name="Gujja S."/>
            <person name="Hansen M."/>
            <person name="Howarth C."/>
            <person name="Imamovic A."/>
            <person name="Ireland A."/>
            <person name="Larimer J."/>
            <person name="McCowan C."/>
            <person name="Murphy C."/>
            <person name="Pearson M."/>
            <person name="Poon T.W."/>
            <person name="Priest M."/>
            <person name="Roberts A."/>
            <person name="Saif S."/>
            <person name="Shea T."/>
            <person name="Sisk P."/>
            <person name="Sykes S."/>
            <person name="Wortman J."/>
            <person name="Nusbaum C."/>
            <person name="Birren B."/>
        </authorList>
    </citation>
    <scope>NUCLEOTIDE SEQUENCE [LARGE SCALE GENOMIC DNA]</scope>
    <source>
        <strain evidence="7 8">CBS 110553</strain>
    </source>
</reference>
<dbReference type="Pfam" id="PF22666">
    <property type="entry name" value="Glyco_hydro_2_N2"/>
    <property type="match status" value="2"/>
</dbReference>
<keyword evidence="3" id="KW-0378">Hydrolase</keyword>
<evidence type="ECO:0000256" key="2">
    <source>
        <dbReference type="ARBA" id="ARBA00012754"/>
    </source>
</evidence>
<dbReference type="InterPro" id="IPR013783">
    <property type="entry name" value="Ig-like_fold"/>
</dbReference>
<accession>W9WY74</accession>
<dbReference type="InterPro" id="IPR017853">
    <property type="entry name" value="GH"/>
</dbReference>
<dbReference type="InterPro" id="IPR036156">
    <property type="entry name" value="Beta-gal/glucu_dom_sf"/>
</dbReference>
<dbReference type="GO" id="GO:0004567">
    <property type="term" value="F:beta-mannosidase activity"/>
    <property type="evidence" value="ECO:0007669"/>
    <property type="project" value="UniProtKB-EC"/>
</dbReference>
<evidence type="ECO:0000259" key="6">
    <source>
        <dbReference type="Pfam" id="PF22666"/>
    </source>
</evidence>
<dbReference type="Pfam" id="PF00703">
    <property type="entry name" value="Glyco_hydro_2"/>
    <property type="match status" value="1"/>
</dbReference>
<dbReference type="GO" id="GO:0005975">
    <property type="term" value="P:carbohydrate metabolic process"/>
    <property type="evidence" value="ECO:0007669"/>
    <property type="project" value="InterPro"/>
</dbReference>
<dbReference type="STRING" id="1182543.W9WY74"/>
<keyword evidence="8" id="KW-1185">Reference proteome</keyword>
<dbReference type="Proteomes" id="UP000019471">
    <property type="component" value="Unassembled WGS sequence"/>
</dbReference>
<feature type="domain" description="Glycoside hydrolase family 2 immunoglobulin-like beta-sandwich" evidence="5">
    <location>
        <begin position="196"/>
        <end position="260"/>
    </location>
</feature>
<dbReference type="SUPFAM" id="SSF49785">
    <property type="entry name" value="Galactose-binding domain-like"/>
    <property type="match status" value="1"/>
</dbReference>
<dbReference type="EC" id="3.2.1.25" evidence="2"/>
<dbReference type="PANTHER" id="PTHR43730:SF1">
    <property type="entry name" value="BETA-MANNOSIDASE"/>
    <property type="match status" value="1"/>
</dbReference>
<comment type="catalytic activity">
    <reaction evidence="1">
        <text>Hydrolysis of terminal, non-reducing beta-D-mannose residues in beta-D-mannosides.</text>
        <dbReference type="EC" id="3.2.1.25"/>
    </reaction>
</comment>
<dbReference type="Gene3D" id="3.20.20.80">
    <property type="entry name" value="Glycosidases"/>
    <property type="match status" value="2"/>
</dbReference>
<evidence type="ECO:0000256" key="4">
    <source>
        <dbReference type="ARBA" id="ARBA00023295"/>
    </source>
</evidence>
<evidence type="ECO:0000313" key="7">
    <source>
        <dbReference type="EMBL" id="EXJ72873.1"/>
    </source>
</evidence>
<dbReference type="HOGENOM" id="CLU_005015_3_2_1"/>
<gene>
    <name evidence="7" type="ORF">A1O5_04021</name>
</gene>
<keyword evidence="4" id="KW-0326">Glycosidase</keyword>
<dbReference type="GO" id="GO:0006516">
    <property type="term" value="P:glycoprotein catabolic process"/>
    <property type="evidence" value="ECO:0007669"/>
    <property type="project" value="TreeGrafter"/>
</dbReference>
<evidence type="ECO:0000256" key="3">
    <source>
        <dbReference type="ARBA" id="ARBA00022801"/>
    </source>
</evidence>
<dbReference type="RefSeq" id="XP_007742820.1">
    <property type="nucleotide sequence ID" value="XM_007744630.1"/>
</dbReference>
<organism evidence="7 8">
    <name type="scientific">Cladophialophora psammophila CBS 110553</name>
    <dbReference type="NCBI Taxonomy" id="1182543"/>
    <lineage>
        <taxon>Eukaryota</taxon>
        <taxon>Fungi</taxon>
        <taxon>Dikarya</taxon>
        <taxon>Ascomycota</taxon>
        <taxon>Pezizomycotina</taxon>
        <taxon>Eurotiomycetes</taxon>
        <taxon>Chaetothyriomycetidae</taxon>
        <taxon>Chaetothyriales</taxon>
        <taxon>Herpotrichiellaceae</taxon>
        <taxon>Cladophialophora</taxon>
    </lineage>
</organism>
<protein>
    <recommendedName>
        <fullName evidence="2">beta-mannosidase</fullName>
        <ecNumber evidence="2">3.2.1.25</ecNumber>
    </recommendedName>
</protein>
<dbReference type="EMBL" id="AMGX01000005">
    <property type="protein sequence ID" value="EXJ72873.1"/>
    <property type="molecule type" value="Genomic_DNA"/>
</dbReference>
<dbReference type="InterPro" id="IPR054593">
    <property type="entry name" value="Beta-mannosidase-like_N2"/>
</dbReference>
<feature type="domain" description="Beta-mannosidase-like galactose-binding" evidence="6">
    <location>
        <begin position="32"/>
        <end position="109"/>
    </location>
</feature>
<comment type="caution">
    <text evidence="7">The sequence shown here is derived from an EMBL/GenBank/DDBJ whole genome shotgun (WGS) entry which is preliminary data.</text>
</comment>
<evidence type="ECO:0000313" key="8">
    <source>
        <dbReference type="Proteomes" id="UP000019471"/>
    </source>
</evidence>
<evidence type="ECO:0000259" key="5">
    <source>
        <dbReference type="Pfam" id="PF00703"/>
    </source>
</evidence>
<sequence length="506" mass="57986">MAAAYTTLLLSSGRRYKAVPSSTSPLKSSRQLSRPVPTEIHLDLLANGVIPDPFIGKNEEAVQWVREQSWIYELQFEVPEDAIGKPNRRAVLLFEGLDTFATVKLNDQTSSNPTILFVNHLRECRASWGRGSPQVSEARLATRKAQYHYGWDWGPKFMTRRPWKPIYLDLYSVQLEVVVMVDGAASRANVQLGREGVVQQSRTVNVEQHIVRANFRLHDPDLWWPFALGEANLYETRVSLYQSQDSQSMLVDEMSKTFGIQKAELIQRPLPGQEDSGFFFKINNVPIFAAGSYWIPADSFLSRVSTEKYTDRVKLPRDSDQVMIRVWDGAFQHTRKCEIASRWKRSKTENYIIPLLRQLESDSSETDPGKILESTFPTRYFYEHTLPAICKALSPAISYWPGSPFGGAMENLQQVRDIHQWHVWHLEMFPYQDFPKLAGRFVSEFGMQTLPGLDTVEDFFPPEYSVLENGDVSEDKFLKWHNKMEDGGDRIAHYGNANIKFETGSN</sequence>
<name>W9WY74_9EURO</name>
<evidence type="ECO:0000256" key="1">
    <source>
        <dbReference type="ARBA" id="ARBA00000829"/>
    </source>
</evidence>
<dbReference type="Gene3D" id="2.60.40.10">
    <property type="entry name" value="Immunoglobulins"/>
    <property type="match status" value="1"/>
</dbReference>
<dbReference type="eggNOG" id="KOG2230">
    <property type="taxonomic scope" value="Eukaryota"/>
</dbReference>
<dbReference type="SUPFAM" id="SSF51445">
    <property type="entry name" value="(Trans)glycosidases"/>
    <property type="match status" value="1"/>
</dbReference>
<dbReference type="SUPFAM" id="SSF49303">
    <property type="entry name" value="beta-Galactosidase/glucuronidase domain"/>
    <property type="match status" value="1"/>
</dbReference>
<dbReference type="Gene3D" id="2.60.120.260">
    <property type="entry name" value="Galactose-binding domain-like"/>
    <property type="match status" value="2"/>
</dbReference>
<dbReference type="InterPro" id="IPR050887">
    <property type="entry name" value="Beta-mannosidase_GH2"/>
</dbReference>
<feature type="domain" description="Beta-mannosidase-like galactose-binding" evidence="6">
    <location>
        <begin position="134"/>
        <end position="164"/>
    </location>
</feature>
<dbReference type="AlphaFoldDB" id="W9WY74"/>